<dbReference type="NCBIfam" id="TIGR04183">
    <property type="entry name" value="Por_Secre_tail"/>
    <property type="match status" value="1"/>
</dbReference>
<organism evidence="4 5">
    <name type="scientific">Hymenobacter negativus</name>
    <dbReference type="NCBI Taxonomy" id="2795026"/>
    <lineage>
        <taxon>Bacteria</taxon>
        <taxon>Pseudomonadati</taxon>
        <taxon>Bacteroidota</taxon>
        <taxon>Cytophagia</taxon>
        <taxon>Cytophagales</taxon>
        <taxon>Hymenobacteraceae</taxon>
        <taxon>Hymenobacter</taxon>
    </lineage>
</organism>
<dbReference type="Pfam" id="PF01345">
    <property type="entry name" value="DUF11"/>
    <property type="match status" value="1"/>
</dbReference>
<dbReference type="InterPro" id="IPR026444">
    <property type="entry name" value="Secre_tail"/>
</dbReference>
<dbReference type="InterPro" id="IPR055353">
    <property type="entry name" value="DUF7619"/>
</dbReference>
<evidence type="ECO:0000259" key="3">
    <source>
        <dbReference type="Pfam" id="PF24595"/>
    </source>
</evidence>
<evidence type="ECO:0000259" key="1">
    <source>
        <dbReference type="Pfam" id="PF01345"/>
    </source>
</evidence>
<dbReference type="NCBIfam" id="TIGR01451">
    <property type="entry name" value="B_ant_repeat"/>
    <property type="match status" value="1"/>
</dbReference>
<reference evidence="4 5" key="1">
    <citation type="submission" date="2021-03" db="EMBL/GenBank/DDBJ databases">
        <authorList>
            <person name="Kim M.K."/>
        </authorList>
    </citation>
    <scope>NUCLEOTIDE SEQUENCE [LARGE SCALE GENOMIC DNA]</scope>
    <source>
        <strain evidence="4 5">BT442</strain>
    </source>
</reference>
<evidence type="ECO:0000313" key="5">
    <source>
        <dbReference type="Proteomes" id="UP000664369"/>
    </source>
</evidence>
<proteinExistence type="predicted"/>
<evidence type="ECO:0000259" key="2">
    <source>
        <dbReference type="Pfam" id="PF18962"/>
    </source>
</evidence>
<name>A0ABS3QAT7_9BACT</name>
<dbReference type="InterPro" id="IPR001434">
    <property type="entry name" value="OmcB-like_DUF11"/>
</dbReference>
<accession>A0ABS3QAT7</accession>
<dbReference type="InterPro" id="IPR047589">
    <property type="entry name" value="DUF11_rpt"/>
</dbReference>
<dbReference type="Pfam" id="PF24595">
    <property type="entry name" value="DUF7619"/>
    <property type="match status" value="1"/>
</dbReference>
<protein>
    <submittedName>
        <fullName evidence="4">T9SS type A sorting domain-containing protein</fullName>
    </submittedName>
</protein>
<dbReference type="Proteomes" id="UP000664369">
    <property type="component" value="Unassembled WGS sequence"/>
</dbReference>
<dbReference type="EMBL" id="JAGETZ010000002">
    <property type="protein sequence ID" value="MBO2008367.1"/>
    <property type="molecule type" value="Genomic_DNA"/>
</dbReference>
<keyword evidence="5" id="KW-1185">Reference proteome</keyword>
<gene>
    <name evidence="4" type="ORF">J4E00_04835</name>
</gene>
<feature type="domain" description="DUF11" evidence="1">
    <location>
        <begin position="558"/>
        <end position="669"/>
    </location>
</feature>
<comment type="caution">
    <text evidence="4">The sequence shown here is derived from an EMBL/GenBank/DDBJ whole genome shotgun (WGS) entry which is preliminary data.</text>
</comment>
<feature type="domain" description="DUF7619" evidence="3">
    <location>
        <begin position="679"/>
        <end position="818"/>
    </location>
</feature>
<sequence length="914" mass="95424">MLLFAAGLRSAQAQSFAWAHLVRGAVDTTFAQPQASTTDAAGNTYVAVSYKDSLRVGNIRLVGPRNFSQALLKYDATGAVLWAKALNYIQNIKLTADNSSAGGVFVVAIRNSSTPTWGGVAVPIGNFLSFYAKCTPNGTLQWAYALPAGIGTSSMGADNAGNLYIAGAASANATVGGTVIFMAENYVLKTDGTGAFQWVRTMHMTTASFPMTMFNVVAKPAGGCLIGGIISGMALYLGSGSGTLLIPNRAGPYGFLTTFDAAGAHQWSQAMGTVTSTGTGFAAPSAVAADANGNCYAGGSTTGALQIGGVTLNSGFYLAKYDATGAVLWVRDAQTPNSSSNVSQLVVGTSGPTAVVYAPVSGSASLNVGTLALRSLYSFVHFNDQGMPQWAVGDTWPNRIGPYFLPSGLGIDGQDNLYTVGRPSDLFNNFSAIQLGAQTTVGKGTIVARLNAYANTLRGQVYLDQNGNGQQDTGEGIFPRPLTAVLTQGGATIYSATGTDGILQAYAGSGAYTLALAQVPARYTVSQPSSGSYTGTFSSNQLVTGQNFGVAPIANQADIRITLTPYSTARPGFTTSYRVSIENTGTTTVTSGTATVVLDSHFTYISSSPSASRTGQTLTWNYANLAPFGQLSYDVLVSLPTNTVVGTALSSTATALLTGDVEPTDNTSTLAQTVVASYDPNSMEVNYERITPTQVAAQQWLEYTIHFQNLGTAAAVNVILSDTLDYDKLNPASLQWITQSHNCIWSLTSIGPNTGLLTVRFLGINLPERNVDVIRSQGFVRFRVRARPTLAVGEIIPNHAGIVFDYNSAVITNTATTTVFVVTAALGHRDAAAWDAYPNPATNVVTIAADLATAGPVRVELLDVLGRPVRQQSFTAPAGPLRQALNLQGLAAGVYVLRLTPPTGPASSRQVVLN</sequence>
<feature type="domain" description="Secretion system C-terminal sorting" evidence="2">
    <location>
        <begin position="837"/>
        <end position="902"/>
    </location>
</feature>
<evidence type="ECO:0000313" key="4">
    <source>
        <dbReference type="EMBL" id="MBO2008367.1"/>
    </source>
</evidence>
<dbReference type="Pfam" id="PF18962">
    <property type="entry name" value="Por_Secre_tail"/>
    <property type="match status" value="1"/>
</dbReference>